<dbReference type="PANTHER" id="PTHR32243">
    <property type="entry name" value="MALTOSE TRANSPORT SYSTEM PERMEASE-RELATED"/>
    <property type="match status" value="1"/>
</dbReference>
<evidence type="ECO:0000256" key="2">
    <source>
        <dbReference type="ARBA" id="ARBA00022448"/>
    </source>
</evidence>
<evidence type="ECO:0000256" key="4">
    <source>
        <dbReference type="ARBA" id="ARBA00022692"/>
    </source>
</evidence>
<evidence type="ECO:0000259" key="8">
    <source>
        <dbReference type="PROSITE" id="PS50928"/>
    </source>
</evidence>
<dbReference type="GO" id="GO:0055085">
    <property type="term" value="P:transmembrane transport"/>
    <property type="evidence" value="ECO:0007669"/>
    <property type="project" value="InterPro"/>
</dbReference>
<dbReference type="EMBL" id="DRBC01000046">
    <property type="protein sequence ID" value="HDN84267.1"/>
    <property type="molecule type" value="Genomic_DNA"/>
</dbReference>
<feature type="transmembrane region" description="Helical" evidence="7">
    <location>
        <begin position="73"/>
        <end position="97"/>
    </location>
</feature>
<evidence type="ECO:0000256" key="1">
    <source>
        <dbReference type="ARBA" id="ARBA00004651"/>
    </source>
</evidence>
<dbReference type="CDD" id="cd06261">
    <property type="entry name" value="TM_PBP2"/>
    <property type="match status" value="1"/>
</dbReference>
<keyword evidence="5 7" id="KW-1133">Transmembrane helix</keyword>
<organism evidence="9">
    <name type="scientific">Aerophobetes bacterium</name>
    <dbReference type="NCBI Taxonomy" id="2030807"/>
    <lineage>
        <taxon>Bacteria</taxon>
        <taxon>Candidatus Aerophobota</taxon>
    </lineage>
</organism>
<reference evidence="9" key="1">
    <citation type="journal article" date="2020" name="mSystems">
        <title>Genome- and Community-Level Interaction Insights into Carbon Utilization and Element Cycling Functions of Hydrothermarchaeota in Hydrothermal Sediment.</title>
        <authorList>
            <person name="Zhou Z."/>
            <person name="Liu Y."/>
            <person name="Xu W."/>
            <person name="Pan J."/>
            <person name="Luo Z.H."/>
            <person name="Li M."/>
        </authorList>
    </citation>
    <scope>NUCLEOTIDE SEQUENCE [LARGE SCALE GENOMIC DNA]</scope>
    <source>
        <strain evidence="9">HyVt-219</strain>
    </source>
</reference>
<keyword evidence="4 7" id="KW-0812">Transmembrane</keyword>
<name>A0A7V0QRQ8_UNCAE</name>
<gene>
    <name evidence="9" type="ORF">ENG47_00740</name>
</gene>
<feature type="transmembrane region" description="Helical" evidence="7">
    <location>
        <begin position="141"/>
        <end position="164"/>
    </location>
</feature>
<comment type="subcellular location">
    <subcellularLocation>
        <location evidence="1 7">Cell membrane</location>
        <topology evidence="1 7">Multi-pass membrane protein</topology>
    </subcellularLocation>
</comment>
<feature type="transmembrane region" description="Helical" evidence="7">
    <location>
        <begin position="12"/>
        <end position="33"/>
    </location>
</feature>
<protein>
    <submittedName>
        <fullName evidence="9">Carbohydrate ABC transporter permease</fullName>
    </submittedName>
</protein>
<sequence length="280" mass="31560">MYYPKVRTSIKLLVYGVLIIWSIYCILPLYWVFTSAFKPVAETRSFPPTLIPKHPTLLNFVKVATGSFGLQPFINSIIISLGCAFVAIVISALAGYGFSRFRFRGRRPLLLSLLIVNFIPLLAILIPIYRTFVLYGLYDTYLALIIMDGIRIAPFCTWLMLGFYESIPYTLEEAAMLDGCSRLRALWHVVFPLVSPGIAAVAIFAYLEGWNDFTLAVILTSSERIRPYTVQLFKLIGERSFVQWNELSAASFMAVVPVLIAFGIFQKHFVSGLTRGAIKE</sequence>
<feature type="transmembrane region" description="Helical" evidence="7">
    <location>
        <begin position="247"/>
        <end position="265"/>
    </location>
</feature>
<proteinExistence type="inferred from homology"/>
<dbReference type="Gene3D" id="1.10.3720.10">
    <property type="entry name" value="MetI-like"/>
    <property type="match status" value="1"/>
</dbReference>
<dbReference type="GO" id="GO:0005886">
    <property type="term" value="C:plasma membrane"/>
    <property type="evidence" value="ECO:0007669"/>
    <property type="project" value="UniProtKB-SubCell"/>
</dbReference>
<evidence type="ECO:0000256" key="3">
    <source>
        <dbReference type="ARBA" id="ARBA00022475"/>
    </source>
</evidence>
<keyword evidence="6 7" id="KW-0472">Membrane</keyword>
<keyword evidence="2 7" id="KW-0813">Transport</keyword>
<dbReference type="Proteomes" id="UP000885660">
    <property type="component" value="Unassembled WGS sequence"/>
</dbReference>
<feature type="domain" description="ABC transmembrane type-1" evidence="8">
    <location>
        <begin position="73"/>
        <end position="265"/>
    </location>
</feature>
<feature type="transmembrane region" description="Helical" evidence="7">
    <location>
        <begin position="109"/>
        <end position="129"/>
    </location>
</feature>
<dbReference type="InterPro" id="IPR050901">
    <property type="entry name" value="BP-dep_ABC_trans_perm"/>
</dbReference>
<dbReference type="AlphaFoldDB" id="A0A7V0QRQ8"/>
<evidence type="ECO:0000256" key="7">
    <source>
        <dbReference type="RuleBase" id="RU363032"/>
    </source>
</evidence>
<dbReference type="InterPro" id="IPR000515">
    <property type="entry name" value="MetI-like"/>
</dbReference>
<dbReference type="InterPro" id="IPR035906">
    <property type="entry name" value="MetI-like_sf"/>
</dbReference>
<dbReference type="Pfam" id="PF00528">
    <property type="entry name" value="BPD_transp_1"/>
    <property type="match status" value="1"/>
</dbReference>
<feature type="transmembrane region" description="Helical" evidence="7">
    <location>
        <begin position="185"/>
        <end position="207"/>
    </location>
</feature>
<dbReference type="SUPFAM" id="SSF161098">
    <property type="entry name" value="MetI-like"/>
    <property type="match status" value="1"/>
</dbReference>
<accession>A0A7V0QRQ8</accession>
<evidence type="ECO:0000256" key="5">
    <source>
        <dbReference type="ARBA" id="ARBA00022989"/>
    </source>
</evidence>
<dbReference type="PANTHER" id="PTHR32243:SF18">
    <property type="entry name" value="INNER MEMBRANE ABC TRANSPORTER PERMEASE PROTEIN YCJP"/>
    <property type="match status" value="1"/>
</dbReference>
<comment type="caution">
    <text evidence="9">The sequence shown here is derived from an EMBL/GenBank/DDBJ whole genome shotgun (WGS) entry which is preliminary data.</text>
</comment>
<comment type="similarity">
    <text evidence="7">Belongs to the binding-protein-dependent transport system permease family.</text>
</comment>
<evidence type="ECO:0000313" key="9">
    <source>
        <dbReference type="EMBL" id="HDN84267.1"/>
    </source>
</evidence>
<keyword evidence="3" id="KW-1003">Cell membrane</keyword>
<evidence type="ECO:0000256" key="6">
    <source>
        <dbReference type="ARBA" id="ARBA00023136"/>
    </source>
</evidence>
<dbReference type="PROSITE" id="PS50928">
    <property type="entry name" value="ABC_TM1"/>
    <property type="match status" value="1"/>
</dbReference>